<reference evidence="1" key="2">
    <citation type="journal article" date="2022" name="New Phytol.">
        <title>Evolutionary transition to the ectomycorrhizal habit in the genomes of a hyperdiverse lineage of mushroom-forming fungi.</title>
        <authorList>
            <person name="Looney B."/>
            <person name="Miyauchi S."/>
            <person name="Morin E."/>
            <person name="Drula E."/>
            <person name="Courty P.E."/>
            <person name="Kohler A."/>
            <person name="Kuo A."/>
            <person name="LaButti K."/>
            <person name="Pangilinan J."/>
            <person name="Lipzen A."/>
            <person name="Riley R."/>
            <person name="Andreopoulos W."/>
            <person name="He G."/>
            <person name="Johnson J."/>
            <person name="Nolan M."/>
            <person name="Tritt A."/>
            <person name="Barry K.W."/>
            <person name="Grigoriev I.V."/>
            <person name="Nagy L.G."/>
            <person name="Hibbett D."/>
            <person name="Henrissat B."/>
            <person name="Matheny P.B."/>
            <person name="Labbe J."/>
            <person name="Martin F.M."/>
        </authorList>
    </citation>
    <scope>NUCLEOTIDE SEQUENCE</scope>
    <source>
        <strain evidence="1">EC-137</strain>
    </source>
</reference>
<reference evidence="1" key="1">
    <citation type="submission" date="2021-02" db="EMBL/GenBank/DDBJ databases">
        <authorList>
            <consortium name="DOE Joint Genome Institute"/>
            <person name="Ahrendt S."/>
            <person name="Looney B.P."/>
            <person name="Miyauchi S."/>
            <person name="Morin E."/>
            <person name="Drula E."/>
            <person name="Courty P.E."/>
            <person name="Chicoki N."/>
            <person name="Fauchery L."/>
            <person name="Kohler A."/>
            <person name="Kuo A."/>
            <person name="Labutti K."/>
            <person name="Pangilinan J."/>
            <person name="Lipzen A."/>
            <person name="Riley R."/>
            <person name="Andreopoulos W."/>
            <person name="He G."/>
            <person name="Johnson J."/>
            <person name="Barry K.W."/>
            <person name="Grigoriev I.V."/>
            <person name="Nagy L."/>
            <person name="Hibbett D."/>
            <person name="Henrissat B."/>
            <person name="Matheny P.B."/>
            <person name="Labbe J."/>
            <person name="Martin F."/>
        </authorList>
    </citation>
    <scope>NUCLEOTIDE SEQUENCE</scope>
    <source>
        <strain evidence="1">EC-137</strain>
    </source>
</reference>
<keyword evidence="2" id="KW-1185">Reference proteome</keyword>
<evidence type="ECO:0000313" key="1">
    <source>
        <dbReference type="EMBL" id="KAI0031646.1"/>
    </source>
</evidence>
<comment type="caution">
    <text evidence="1">The sequence shown here is derived from an EMBL/GenBank/DDBJ whole genome shotgun (WGS) entry which is preliminary data.</text>
</comment>
<sequence>MKLTFGIAVVLLLAPSRVLAWGALGHSTIGFVAMQFISPNTLQNVQGILGSEFGETLGGSAASWADTVRSQAAFTFSAPFHFIDAEDNPPTSCSVDFSRDCGASGCVGAVFIFAADLKHKFTLAKVSAIQNYTTRLLDTKPFSSSVRIIFFSLVFSAEDLSFRLDHFVGDIGQPLHDEALKLGGNDINAVCGGKSTNLHAAWDTGMLTTSANVRFGGSAQTYATFLANEIKTGSFASLAEGWLSCIATSALTGTSCPLTWAQEANTFNCIDVFNFTKGEDLCTGTYFNNAIPVIDEQLAKQGFRLAAWLDAVFDSRA</sequence>
<evidence type="ECO:0000313" key="2">
    <source>
        <dbReference type="Proteomes" id="UP000814128"/>
    </source>
</evidence>
<proteinExistence type="predicted"/>
<dbReference type="EMBL" id="MU273572">
    <property type="protein sequence ID" value="KAI0031646.1"/>
    <property type="molecule type" value="Genomic_DNA"/>
</dbReference>
<dbReference type="Proteomes" id="UP000814128">
    <property type="component" value="Unassembled WGS sequence"/>
</dbReference>
<protein>
    <submittedName>
        <fullName evidence="1">Nuclease Le1</fullName>
    </submittedName>
</protein>
<organism evidence="1 2">
    <name type="scientific">Vararia minispora EC-137</name>
    <dbReference type="NCBI Taxonomy" id="1314806"/>
    <lineage>
        <taxon>Eukaryota</taxon>
        <taxon>Fungi</taxon>
        <taxon>Dikarya</taxon>
        <taxon>Basidiomycota</taxon>
        <taxon>Agaricomycotina</taxon>
        <taxon>Agaricomycetes</taxon>
        <taxon>Russulales</taxon>
        <taxon>Lachnocladiaceae</taxon>
        <taxon>Vararia</taxon>
    </lineage>
</organism>
<gene>
    <name evidence="1" type="ORF">K488DRAFT_86615</name>
</gene>
<accession>A0ACB8QIK3</accession>
<name>A0ACB8QIK3_9AGAM</name>